<dbReference type="AlphaFoldDB" id="A0A4V2UWW2"/>
<proteinExistence type="predicted"/>
<keyword evidence="2" id="KW-1185">Reference proteome</keyword>
<reference evidence="1 2" key="1">
    <citation type="submission" date="2019-03" db="EMBL/GenBank/DDBJ databases">
        <title>Genomic Encyclopedia of Type Strains, Phase IV (KMG-IV): sequencing the most valuable type-strain genomes for metagenomic binning, comparative biology and taxonomic classification.</title>
        <authorList>
            <person name="Goeker M."/>
        </authorList>
    </citation>
    <scope>NUCLEOTIDE SEQUENCE [LARGE SCALE GENOMIC DNA]</scope>
    <source>
        <strain evidence="1 2">DSM 21944</strain>
    </source>
</reference>
<evidence type="ECO:0000313" key="1">
    <source>
        <dbReference type="EMBL" id="TCT01148.1"/>
    </source>
</evidence>
<evidence type="ECO:0000313" key="2">
    <source>
        <dbReference type="Proteomes" id="UP000294599"/>
    </source>
</evidence>
<dbReference type="Proteomes" id="UP000294599">
    <property type="component" value="Unassembled WGS sequence"/>
</dbReference>
<feature type="non-terminal residue" evidence="1">
    <location>
        <position position="40"/>
    </location>
</feature>
<name>A0A4V2UWW2_9GAMM</name>
<accession>A0A4V2UWW2</accession>
<dbReference type="EMBL" id="SMAF01000001">
    <property type="protein sequence ID" value="TCT01148.1"/>
    <property type="molecule type" value="Genomic_DNA"/>
</dbReference>
<organism evidence="1 2">
    <name type="scientific">Pseudofulvimonas gallinarii</name>
    <dbReference type="NCBI Taxonomy" id="634155"/>
    <lineage>
        <taxon>Bacteria</taxon>
        <taxon>Pseudomonadati</taxon>
        <taxon>Pseudomonadota</taxon>
        <taxon>Gammaproteobacteria</taxon>
        <taxon>Lysobacterales</taxon>
        <taxon>Rhodanobacteraceae</taxon>
        <taxon>Pseudofulvimonas</taxon>
    </lineage>
</organism>
<gene>
    <name evidence="1" type="ORF">EDC25_1011</name>
</gene>
<sequence>MSASAVQPDMKRDGRKVSRAALEEMRLMALDRMREGESPA</sequence>
<comment type="caution">
    <text evidence="1">The sequence shown here is derived from an EMBL/GenBank/DDBJ whole genome shotgun (WGS) entry which is preliminary data.</text>
</comment>
<protein>
    <submittedName>
        <fullName evidence="1">Uncharacterized protein</fullName>
    </submittedName>
</protein>